<dbReference type="InterPro" id="IPR011008">
    <property type="entry name" value="Dimeric_a/b-barrel"/>
</dbReference>
<dbReference type="Pfam" id="PF03795">
    <property type="entry name" value="YCII"/>
    <property type="match status" value="1"/>
</dbReference>
<sequence length="99" mass="10873">MYVVLLSYTAPSEEIDGALPEHHKWLGEQYDQGHFLASGAQRPRVGGVIIVRPMDRARLDAILATDPLAVRGLAQYEVIAFSPTRTAPELLLINEAAPH</sequence>
<organism evidence="3 4">
    <name type="scientific">Amycolatopsis panacis</name>
    <dbReference type="NCBI Taxonomy" id="2340917"/>
    <lineage>
        <taxon>Bacteria</taxon>
        <taxon>Bacillati</taxon>
        <taxon>Actinomycetota</taxon>
        <taxon>Actinomycetes</taxon>
        <taxon>Pseudonocardiales</taxon>
        <taxon>Pseudonocardiaceae</taxon>
        <taxon>Amycolatopsis</taxon>
    </lineage>
</organism>
<dbReference type="OrthoDB" id="9814407at2"/>
<evidence type="ECO:0000259" key="2">
    <source>
        <dbReference type="Pfam" id="PF03795"/>
    </source>
</evidence>
<dbReference type="PANTHER" id="PTHR37828:SF1">
    <property type="entry name" value="YCII-RELATED DOMAIN-CONTAINING PROTEIN"/>
    <property type="match status" value="1"/>
</dbReference>
<dbReference type="AlphaFoldDB" id="A0A419I1H6"/>
<reference evidence="3 4" key="1">
    <citation type="submission" date="2018-09" db="EMBL/GenBank/DDBJ databases">
        <title>YIM PH 21725 draft genome.</title>
        <authorList>
            <person name="Miao C."/>
        </authorList>
    </citation>
    <scope>NUCLEOTIDE SEQUENCE [LARGE SCALE GENOMIC DNA]</scope>
    <source>
        <strain evidence="4">YIM PH21725</strain>
    </source>
</reference>
<proteinExistence type="inferred from homology"/>
<dbReference type="EMBL" id="QZFV01000094">
    <property type="protein sequence ID" value="RJQ83660.1"/>
    <property type="molecule type" value="Genomic_DNA"/>
</dbReference>
<name>A0A419I1H6_9PSEU</name>
<evidence type="ECO:0000313" key="4">
    <source>
        <dbReference type="Proteomes" id="UP000285112"/>
    </source>
</evidence>
<comment type="similarity">
    <text evidence="1">Belongs to the YciI family.</text>
</comment>
<feature type="domain" description="YCII-related" evidence="2">
    <location>
        <begin position="1"/>
        <end position="81"/>
    </location>
</feature>
<evidence type="ECO:0000256" key="1">
    <source>
        <dbReference type="ARBA" id="ARBA00007689"/>
    </source>
</evidence>
<protein>
    <recommendedName>
        <fullName evidence="2">YCII-related domain-containing protein</fullName>
    </recommendedName>
</protein>
<dbReference type="SUPFAM" id="SSF54909">
    <property type="entry name" value="Dimeric alpha+beta barrel"/>
    <property type="match status" value="1"/>
</dbReference>
<keyword evidence="4" id="KW-1185">Reference proteome</keyword>
<dbReference type="RefSeq" id="WP_120024774.1">
    <property type="nucleotide sequence ID" value="NZ_QZFV01000094.1"/>
</dbReference>
<dbReference type="InterPro" id="IPR005545">
    <property type="entry name" value="YCII"/>
</dbReference>
<dbReference type="PANTHER" id="PTHR37828">
    <property type="entry name" value="GSR2449 PROTEIN"/>
    <property type="match status" value="1"/>
</dbReference>
<dbReference type="Proteomes" id="UP000285112">
    <property type="component" value="Unassembled WGS sequence"/>
</dbReference>
<evidence type="ECO:0000313" key="3">
    <source>
        <dbReference type="EMBL" id="RJQ83660.1"/>
    </source>
</evidence>
<comment type="caution">
    <text evidence="3">The sequence shown here is derived from an EMBL/GenBank/DDBJ whole genome shotgun (WGS) entry which is preliminary data.</text>
</comment>
<gene>
    <name evidence="3" type="ORF">D5S19_19475</name>
</gene>
<accession>A0A419I1H6</accession>